<dbReference type="PANTHER" id="PTHR43327:SF2">
    <property type="entry name" value="MODULATOR OF FTSH PROTEASE HFLK"/>
    <property type="match status" value="1"/>
</dbReference>
<dbReference type="InterPro" id="IPR050710">
    <property type="entry name" value="Band7/mec-2_domain"/>
</dbReference>
<keyword evidence="9" id="KW-0645">Protease</keyword>
<evidence type="ECO:0000256" key="1">
    <source>
        <dbReference type="ARBA" id="ARBA00004167"/>
    </source>
</evidence>
<feature type="domain" description="Band 7" evidence="8">
    <location>
        <begin position="89"/>
        <end position="269"/>
    </location>
</feature>
<dbReference type="KEGG" id="phr:C6569_00385"/>
<dbReference type="Gene3D" id="3.30.479.30">
    <property type="entry name" value="Band 7 domain"/>
    <property type="match status" value="1"/>
</dbReference>
<feature type="compositionally biased region" description="Gly residues" evidence="7">
    <location>
        <begin position="1"/>
        <end position="43"/>
    </location>
</feature>
<dbReference type="InterPro" id="IPR010201">
    <property type="entry name" value="HflK"/>
</dbReference>
<dbReference type="GO" id="GO:0016020">
    <property type="term" value="C:membrane"/>
    <property type="evidence" value="ECO:0007669"/>
    <property type="project" value="UniProtKB-SubCell"/>
</dbReference>
<evidence type="ECO:0000313" key="10">
    <source>
        <dbReference type="Proteomes" id="UP000237889"/>
    </source>
</evidence>
<dbReference type="OrthoDB" id="9779595at2"/>
<comment type="subunit">
    <text evidence="6">HflC and HflK may interact to form a multimeric complex.</text>
</comment>
<dbReference type="RefSeq" id="WP_106746990.1">
    <property type="nucleotide sequence ID" value="NZ_CP027668.1"/>
</dbReference>
<feature type="region of interest" description="Disordered" evidence="7">
    <location>
        <begin position="1"/>
        <end position="48"/>
    </location>
</feature>
<keyword evidence="4" id="KW-1133">Transmembrane helix</keyword>
<dbReference type="InterPro" id="IPR020980">
    <property type="entry name" value="Membrane_HflK_N"/>
</dbReference>
<dbReference type="Proteomes" id="UP000237889">
    <property type="component" value="Chromosome"/>
</dbReference>
<dbReference type="EMBL" id="CP027668">
    <property type="protein sequence ID" value="AVO43660.1"/>
    <property type="molecule type" value="Genomic_DNA"/>
</dbReference>
<proteinExistence type="inferred from homology"/>
<keyword evidence="9" id="KW-0378">Hydrolase</keyword>
<dbReference type="AlphaFoldDB" id="A0A2S0N697"/>
<evidence type="ECO:0000259" key="8">
    <source>
        <dbReference type="SMART" id="SM00244"/>
    </source>
</evidence>
<keyword evidence="10" id="KW-1185">Reference proteome</keyword>
<dbReference type="InterPro" id="IPR001107">
    <property type="entry name" value="Band_7"/>
</dbReference>
<dbReference type="Pfam" id="PF12221">
    <property type="entry name" value="HflK_N"/>
    <property type="match status" value="1"/>
</dbReference>
<name>A0A2S0N697_9HYPH</name>
<dbReference type="SMART" id="SM00244">
    <property type="entry name" value="PHB"/>
    <property type="match status" value="1"/>
</dbReference>
<keyword evidence="5" id="KW-0472">Membrane</keyword>
<dbReference type="SUPFAM" id="SSF117892">
    <property type="entry name" value="Band 7/SPFH domain"/>
    <property type="match status" value="1"/>
</dbReference>
<keyword evidence="3" id="KW-0812">Transmembrane</keyword>
<dbReference type="GO" id="GO:0006508">
    <property type="term" value="P:proteolysis"/>
    <property type="evidence" value="ECO:0007669"/>
    <property type="project" value="UniProtKB-KW"/>
</dbReference>
<accession>A0A2S0N697</accession>
<dbReference type="PANTHER" id="PTHR43327">
    <property type="entry name" value="STOMATIN-LIKE PROTEIN 2, MITOCHONDRIAL"/>
    <property type="match status" value="1"/>
</dbReference>
<evidence type="ECO:0000256" key="4">
    <source>
        <dbReference type="ARBA" id="ARBA00022989"/>
    </source>
</evidence>
<evidence type="ECO:0000256" key="3">
    <source>
        <dbReference type="ARBA" id="ARBA00022692"/>
    </source>
</evidence>
<evidence type="ECO:0000256" key="6">
    <source>
        <dbReference type="RuleBase" id="RU364113"/>
    </source>
</evidence>
<reference evidence="9 10" key="1">
    <citation type="submission" date="2018-03" db="EMBL/GenBank/DDBJ databases">
        <title>Genome sequencing of Phreatobacter sp.</title>
        <authorList>
            <person name="Kim S.-J."/>
            <person name="Heo J."/>
            <person name="Kwon S.-W."/>
        </authorList>
    </citation>
    <scope>NUCLEOTIDE SEQUENCE [LARGE SCALE GENOMIC DNA]</scope>
    <source>
        <strain evidence="9 10">S-12</strain>
    </source>
</reference>
<sequence>MPWNNQGGGGPWGGGGTGGGGGGGPRGPWGQGPQGGGGGGGGNQPPDLEELIRRSQERLKNVLPGGGGNIGAKGIALIAVLGLIIYGLTGFYTVSQNEVGVNTVFGRHIGNAAPGLNWNPPAPFGTVYKVPVTDVRRTEIGYRSGGGPRGANREVPEESLMLTGDENIVDIDLEVQWDVNAAQVANFVFQLQNPEGTVKAVAESALRESIGRRNIQNILTVDQAAIASEIRQIMQRIMDDYQSGVNIRVVQLLSALPPTQVRNAFLDVNAAQQDQTRVQNEARTYANQVVPEARGRASQILQEAEAYRDRVVAEASGQASRFTQVFEQYRQAPDVTRERMFLETMERILGGTDKVIIDQAGGNAVQPFLPLDQIMRRPGQQPPAGGPAAGAPRTQR</sequence>
<evidence type="ECO:0000256" key="2">
    <source>
        <dbReference type="ARBA" id="ARBA00006971"/>
    </source>
</evidence>
<evidence type="ECO:0000256" key="7">
    <source>
        <dbReference type="SAM" id="MobiDB-lite"/>
    </source>
</evidence>
<organism evidence="9 10">
    <name type="scientific">Phreatobacter cathodiphilus</name>
    <dbReference type="NCBI Taxonomy" id="1868589"/>
    <lineage>
        <taxon>Bacteria</taxon>
        <taxon>Pseudomonadati</taxon>
        <taxon>Pseudomonadota</taxon>
        <taxon>Alphaproteobacteria</taxon>
        <taxon>Hyphomicrobiales</taxon>
        <taxon>Phreatobacteraceae</taxon>
        <taxon>Phreatobacter</taxon>
    </lineage>
</organism>
<dbReference type="GO" id="GO:0008233">
    <property type="term" value="F:peptidase activity"/>
    <property type="evidence" value="ECO:0007669"/>
    <property type="project" value="UniProtKB-KW"/>
</dbReference>
<feature type="region of interest" description="Disordered" evidence="7">
    <location>
        <begin position="375"/>
        <end position="396"/>
    </location>
</feature>
<protein>
    <recommendedName>
        <fullName evidence="6">Protein HflK</fullName>
    </recommendedName>
</protein>
<comment type="subcellular location">
    <subcellularLocation>
        <location evidence="1">Membrane</location>
        <topology evidence="1">Single-pass membrane protein</topology>
    </subcellularLocation>
</comment>
<evidence type="ECO:0000313" key="9">
    <source>
        <dbReference type="EMBL" id="AVO43660.1"/>
    </source>
</evidence>
<dbReference type="CDD" id="cd03404">
    <property type="entry name" value="SPFH_HflK"/>
    <property type="match status" value="1"/>
</dbReference>
<dbReference type="InterPro" id="IPR036013">
    <property type="entry name" value="Band_7/SPFH_dom_sf"/>
</dbReference>
<evidence type="ECO:0000256" key="5">
    <source>
        <dbReference type="ARBA" id="ARBA00023136"/>
    </source>
</evidence>
<gene>
    <name evidence="9" type="primary">hflK</name>
    <name evidence="9" type="ORF">C6569_00385</name>
</gene>
<dbReference type="Pfam" id="PF01145">
    <property type="entry name" value="Band_7"/>
    <property type="match status" value="1"/>
</dbReference>
<comment type="similarity">
    <text evidence="2 6">Belongs to the band 7/mec-2 family. HflK subfamily.</text>
</comment>
<dbReference type="NCBIfam" id="TIGR01933">
    <property type="entry name" value="hflK"/>
    <property type="match status" value="1"/>
</dbReference>
<comment type="function">
    <text evidence="6">HflC and HflK could encode or regulate a protease.</text>
</comment>